<feature type="chain" id="PRO_5004167786" evidence="1">
    <location>
        <begin position="22"/>
        <end position="72"/>
    </location>
</feature>
<sequence>MSRILSVVFASLLIIAPVCDCVNAGSYLHQAFDCSLTSCWGNDSCVKNKCTRCDQRRPGSVGKCVLDRPNRG</sequence>
<dbReference type="EMBL" id="DQ886755">
    <property type="protein sequence ID" value="ABI52672.1"/>
    <property type="molecule type" value="mRNA"/>
</dbReference>
<keyword evidence="1" id="KW-0732">Signal</keyword>
<evidence type="ECO:0000256" key="1">
    <source>
        <dbReference type="SAM" id="SignalP"/>
    </source>
</evidence>
<reference evidence="2" key="1">
    <citation type="journal article" date="2008" name="Insect Biochem. Mol. Biol.">
        <title>Comparative sialomics between hard and soft ticks: implications for the evolution of blood-feeding behavior.</title>
        <authorList>
            <person name="Mans B.J."/>
            <person name="Andersen J.F."/>
            <person name="Francischetti I.M."/>
            <person name="Valenzuela J.G."/>
            <person name="Schwan T.G."/>
            <person name="Pham V.M."/>
            <person name="Garfield M.K."/>
            <person name="Hammer C.H."/>
            <person name="Ribeiro J.M."/>
        </authorList>
    </citation>
    <scope>NUCLEOTIDE SEQUENCE</scope>
    <source>
        <strain evidence="2">AM-65</strain>
        <tissue evidence="2">Adult salivary gland</tissue>
    </source>
</reference>
<dbReference type="AlphaFoldDB" id="Q09JU1"/>
<name>Q09JU1_ARGMO</name>
<evidence type="ECO:0000313" key="2">
    <source>
        <dbReference type="EMBL" id="ABI52672.1"/>
    </source>
</evidence>
<protein>
    <submittedName>
        <fullName evidence="2">5.3 kDa putative secretory protein</fullName>
    </submittedName>
</protein>
<accession>Q09JU1</accession>
<feature type="signal peptide" evidence="1">
    <location>
        <begin position="1"/>
        <end position="21"/>
    </location>
</feature>
<organism evidence="2">
    <name type="scientific">Argas monolakensis</name>
    <name type="common">Mono lake bird tick</name>
    <dbReference type="NCBI Taxonomy" id="34602"/>
    <lineage>
        <taxon>Eukaryota</taxon>
        <taxon>Metazoa</taxon>
        <taxon>Ecdysozoa</taxon>
        <taxon>Arthropoda</taxon>
        <taxon>Chelicerata</taxon>
        <taxon>Arachnida</taxon>
        <taxon>Acari</taxon>
        <taxon>Parasitiformes</taxon>
        <taxon>Ixodida</taxon>
        <taxon>Ixodoidea</taxon>
        <taxon>Argasidae</taxon>
        <taxon>Argasinae</taxon>
        <taxon>Argas</taxon>
    </lineage>
</organism>
<proteinExistence type="evidence at transcript level"/>